<feature type="binding site" evidence="11">
    <location>
        <begin position="132"/>
        <end position="140"/>
    </location>
    <ligand>
        <name>5-phospho-alpha-D-ribose 1-diphosphate</name>
        <dbReference type="ChEBI" id="CHEBI:58017"/>
    </ligand>
</feature>
<comment type="cofactor">
    <cofactor evidence="11">
        <name>Mg(2+)</name>
        <dbReference type="ChEBI" id="CHEBI:18420"/>
    </cofactor>
    <text evidence="11">Binds 1 Mg(2+) ion per subunit. The magnesium is bound as Mg-PRPP.</text>
</comment>
<keyword evidence="14" id="KW-1185">Reference proteome</keyword>
<feature type="binding site" evidence="11">
    <location>
        <begin position="201"/>
        <end position="203"/>
    </location>
    <ligand>
        <name>uracil</name>
        <dbReference type="ChEBI" id="CHEBI:17568"/>
    </ligand>
</feature>
<sequence>MPVRIIDHVYAQHLLTKLRDKSTKGIEFRKGLVRLGRIVGYELVKTFPTRQVEVETPLGKATGVEIVGLDKVVIVQILRAAMPFVEGLLKAFPQARLGVVAARRREEGGAISVEVFYSKVPQIEGDVVIVADPMLATGGTMIKAIEEVYKAGNPQRLIVASVIATPIGVDNVLSKYPHAEIYTVAIDPALNDRAFIVPGLGDAGDRAFSS</sequence>
<dbReference type="Proteomes" id="UP000001431">
    <property type="component" value="Chromosome"/>
</dbReference>
<dbReference type="UniPathway" id="UPA00574">
    <property type="reaction ID" value="UER00636"/>
</dbReference>
<keyword evidence="5 11" id="KW-0328">Glycosyltransferase</keyword>
<evidence type="ECO:0000256" key="8">
    <source>
        <dbReference type="ARBA" id="ARBA00022842"/>
    </source>
</evidence>
<comment type="catalytic activity">
    <reaction evidence="11">
        <text>UMP + diphosphate = 5-phospho-alpha-D-ribose 1-diphosphate + uracil</text>
        <dbReference type="Rhea" id="RHEA:13017"/>
        <dbReference type="ChEBI" id="CHEBI:17568"/>
        <dbReference type="ChEBI" id="CHEBI:33019"/>
        <dbReference type="ChEBI" id="CHEBI:57865"/>
        <dbReference type="ChEBI" id="CHEBI:58017"/>
        <dbReference type="EC" id="2.4.2.9"/>
    </reaction>
</comment>
<comment type="pathway">
    <text evidence="1 11">Pyrimidine metabolism; UMP biosynthesis via salvage pathway; UMP from uracil: step 1/1.</text>
</comment>
<evidence type="ECO:0000313" key="14">
    <source>
        <dbReference type="Proteomes" id="UP000001431"/>
    </source>
</evidence>
<dbReference type="NCBIfam" id="NF001097">
    <property type="entry name" value="PRK00129.1"/>
    <property type="match status" value="1"/>
</dbReference>
<dbReference type="PANTHER" id="PTHR32315:SF4">
    <property type="entry name" value="URACIL PHOSPHORIBOSYLTRANSFERASE, CHLOROPLASTIC"/>
    <property type="match status" value="1"/>
</dbReference>
<dbReference type="CDD" id="cd06223">
    <property type="entry name" value="PRTases_typeI"/>
    <property type="match status" value="1"/>
</dbReference>
<feature type="binding site" evidence="11">
    <location>
        <position position="79"/>
    </location>
    <ligand>
        <name>5-phospho-alpha-D-ribose 1-diphosphate</name>
        <dbReference type="ChEBI" id="CHEBI:58017"/>
    </ligand>
</feature>
<dbReference type="InterPro" id="IPR029057">
    <property type="entry name" value="PRTase-like"/>
</dbReference>
<evidence type="ECO:0000256" key="5">
    <source>
        <dbReference type="ARBA" id="ARBA00022676"/>
    </source>
</evidence>
<dbReference type="HAMAP" id="MF_01218_A">
    <property type="entry name" value="Upp_A"/>
    <property type="match status" value="1"/>
</dbReference>
<keyword evidence="8 11" id="KW-0460">Magnesium</keyword>
<name>A3MTR8_PYRCJ</name>
<dbReference type="EMBL" id="CP000561">
    <property type="protein sequence ID" value="ABO08035.1"/>
    <property type="molecule type" value="Genomic_DNA"/>
</dbReference>
<evidence type="ECO:0000256" key="3">
    <source>
        <dbReference type="ARBA" id="ARBA00011894"/>
    </source>
</evidence>
<evidence type="ECO:0000256" key="10">
    <source>
        <dbReference type="ARBA" id="ARBA00031082"/>
    </source>
</evidence>
<dbReference type="GO" id="GO:0000287">
    <property type="term" value="F:magnesium ion binding"/>
    <property type="evidence" value="ECO:0007669"/>
    <property type="project" value="UniProtKB-UniRule"/>
</dbReference>
<evidence type="ECO:0000313" key="13">
    <source>
        <dbReference type="EMBL" id="ABO08035.1"/>
    </source>
</evidence>
<dbReference type="GO" id="GO:0004845">
    <property type="term" value="F:uracil phosphoribosyltransferase activity"/>
    <property type="evidence" value="ECO:0007669"/>
    <property type="project" value="UniProtKB-UniRule"/>
</dbReference>
<keyword evidence="6 11" id="KW-0808">Transferase</keyword>
<comment type="similarity">
    <text evidence="2 11">Belongs to the UPRTase family.</text>
</comment>
<organism evidence="13 14">
    <name type="scientific">Pyrobaculum calidifontis (strain DSM 21063 / JCM 11548 / VA1)</name>
    <dbReference type="NCBI Taxonomy" id="410359"/>
    <lineage>
        <taxon>Archaea</taxon>
        <taxon>Thermoproteota</taxon>
        <taxon>Thermoprotei</taxon>
        <taxon>Thermoproteales</taxon>
        <taxon>Thermoproteaceae</taxon>
        <taxon>Pyrobaculum</taxon>
    </lineage>
</organism>
<evidence type="ECO:0000256" key="4">
    <source>
        <dbReference type="ARBA" id="ARBA00022533"/>
    </source>
</evidence>
<dbReference type="NCBIfam" id="TIGR01091">
    <property type="entry name" value="upp"/>
    <property type="match status" value="1"/>
</dbReference>
<dbReference type="RefSeq" id="WP_011849293.1">
    <property type="nucleotide sequence ID" value="NC_009073.1"/>
</dbReference>
<reference evidence="13" key="1">
    <citation type="submission" date="2007-02" db="EMBL/GenBank/DDBJ databases">
        <title>Complete sequence of Pyrobaculum calidifontis JCM 11548.</title>
        <authorList>
            <consortium name="US DOE Joint Genome Institute"/>
            <person name="Copeland A."/>
            <person name="Lucas S."/>
            <person name="Lapidus A."/>
            <person name="Barry K."/>
            <person name="Glavina del Rio T."/>
            <person name="Dalin E."/>
            <person name="Tice H."/>
            <person name="Pitluck S."/>
            <person name="Chain P."/>
            <person name="Malfatti S."/>
            <person name="Shin M."/>
            <person name="Vergez L."/>
            <person name="Schmutz J."/>
            <person name="Larimer F."/>
            <person name="Land M."/>
            <person name="Hauser L."/>
            <person name="Kyrpides N."/>
            <person name="Mikhailova N."/>
            <person name="Cozen A.E."/>
            <person name="Fitz-Gibbon S.T."/>
            <person name="House C.H."/>
            <person name="Saltikov C."/>
            <person name="Lowe T.M."/>
            <person name="Richardson P."/>
        </authorList>
    </citation>
    <scope>NUCLEOTIDE SEQUENCE [LARGE SCALE GENOMIC DNA]</scope>
    <source>
        <strain evidence="13">JCM 11548</strain>
    </source>
</reference>
<feature type="binding site" evidence="11">
    <location>
        <position position="104"/>
    </location>
    <ligand>
        <name>5-phospho-alpha-D-ribose 1-diphosphate</name>
        <dbReference type="ChEBI" id="CHEBI:58017"/>
    </ligand>
</feature>
<dbReference type="SUPFAM" id="SSF53271">
    <property type="entry name" value="PRTase-like"/>
    <property type="match status" value="1"/>
</dbReference>
<dbReference type="KEGG" id="pcl:Pcal_0608"/>
<dbReference type="eggNOG" id="arCOG04128">
    <property type="taxonomic scope" value="Archaea"/>
</dbReference>
<dbReference type="STRING" id="410359.Pcal_0608"/>
<dbReference type="InterPro" id="IPR034331">
    <property type="entry name" value="Upp_A"/>
</dbReference>
<dbReference type="GO" id="GO:0044206">
    <property type="term" value="P:UMP salvage"/>
    <property type="evidence" value="ECO:0007669"/>
    <property type="project" value="UniProtKB-UniRule"/>
</dbReference>
<feature type="domain" description="Phosphoribosyltransferase" evidence="12">
    <location>
        <begin position="6"/>
        <end position="209"/>
    </location>
</feature>
<dbReference type="OrthoDB" id="80352at2157"/>
<dbReference type="InterPro" id="IPR000836">
    <property type="entry name" value="PRTase_dom"/>
</dbReference>
<dbReference type="AlphaFoldDB" id="A3MTR8"/>
<dbReference type="InterPro" id="IPR005765">
    <property type="entry name" value="UPRT"/>
</dbReference>
<gene>
    <name evidence="11" type="primary">upp</name>
    <name evidence="13" type="ordered locus">Pcal_0608</name>
</gene>
<evidence type="ECO:0000256" key="9">
    <source>
        <dbReference type="ARBA" id="ARBA00023134"/>
    </source>
</evidence>
<feature type="binding site" evidence="11">
    <location>
        <position position="196"/>
    </location>
    <ligand>
        <name>uracil</name>
        <dbReference type="ChEBI" id="CHEBI:17568"/>
    </ligand>
</feature>
<evidence type="ECO:0000256" key="1">
    <source>
        <dbReference type="ARBA" id="ARBA00005180"/>
    </source>
</evidence>
<evidence type="ECO:0000259" key="12">
    <source>
        <dbReference type="Pfam" id="PF14681"/>
    </source>
</evidence>
<protein>
    <recommendedName>
        <fullName evidence="3 11">Uracil phosphoribosyltransferase</fullName>
        <ecNumber evidence="3 11">2.4.2.9</ecNumber>
    </recommendedName>
    <alternativeName>
        <fullName evidence="10 11">UMP pyrophosphorylase</fullName>
    </alternativeName>
    <alternativeName>
        <fullName evidence="11">UPRTase</fullName>
    </alternativeName>
</protein>
<dbReference type="FunFam" id="3.40.50.2020:FF:000023">
    <property type="entry name" value="Probable uracil phosphoribosyltransferase"/>
    <property type="match status" value="1"/>
</dbReference>
<dbReference type="InterPro" id="IPR050054">
    <property type="entry name" value="UPRTase/APRTase"/>
</dbReference>
<keyword evidence="7 11" id="KW-0547">Nucleotide-binding</keyword>
<evidence type="ECO:0000256" key="7">
    <source>
        <dbReference type="ARBA" id="ARBA00022741"/>
    </source>
</evidence>
<dbReference type="EC" id="2.4.2.9" evidence="3 11"/>
<proteinExistence type="inferred from homology"/>
<dbReference type="PANTHER" id="PTHR32315">
    <property type="entry name" value="ADENINE PHOSPHORIBOSYLTRANSFERASE"/>
    <property type="match status" value="1"/>
</dbReference>
<feature type="binding site" evidence="11">
    <location>
        <begin position="30"/>
        <end position="34"/>
    </location>
    <ligand>
        <name>GTP</name>
        <dbReference type="ChEBI" id="CHEBI:37565"/>
    </ligand>
</feature>
<feature type="binding site" evidence="11">
    <location>
        <position position="202"/>
    </location>
    <ligand>
        <name>5-phospho-alpha-D-ribose 1-diphosphate</name>
        <dbReference type="ChEBI" id="CHEBI:58017"/>
    </ligand>
</feature>
<dbReference type="HOGENOM" id="CLU_067096_2_0_2"/>
<dbReference type="GO" id="GO:0006223">
    <property type="term" value="P:uracil salvage"/>
    <property type="evidence" value="ECO:0007669"/>
    <property type="project" value="InterPro"/>
</dbReference>
<keyword evidence="4 11" id="KW-0021">Allosteric enzyme</keyword>
<comment type="activity regulation">
    <text evidence="11">Allosterically activated by GTP.</text>
</comment>
<keyword evidence="9 11" id="KW-0342">GTP-binding</keyword>
<dbReference type="Pfam" id="PF14681">
    <property type="entry name" value="UPRTase"/>
    <property type="match status" value="1"/>
</dbReference>
<evidence type="ECO:0000256" key="11">
    <source>
        <dbReference type="HAMAP-Rule" id="MF_01218"/>
    </source>
</evidence>
<accession>A3MTR8</accession>
<dbReference type="GeneID" id="4909572"/>
<dbReference type="GO" id="GO:0005525">
    <property type="term" value="F:GTP binding"/>
    <property type="evidence" value="ECO:0007669"/>
    <property type="project" value="UniProtKB-KW"/>
</dbReference>
<dbReference type="Gene3D" id="3.40.50.2020">
    <property type="match status" value="1"/>
</dbReference>
<evidence type="ECO:0000256" key="2">
    <source>
        <dbReference type="ARBA" id="ARBA00009516"/>
    </source>
</evidence>
<comment type="function">
    <text evidence="11">Catalyzes the conversion of uracil and 5-phospho-alpha-D-ribose 1-diphosphate (PRPP) to UMP and diphosphate.</text>
</comment>
<evidence type="ECO:0000256" key="6">
    <source>
        <dbReference type="ARBA" id="ARBA00022679"/>
    </source>
</evidence>